<feature type="region of interest" description="Disordered" evidence="1">
    <location>
        <begin position="464"/>
        <end position="495"/>
    </location>
</feature>
<dbReference type="OrthoDB" id="3739164at2"/>
<feature type="transmembrane region" description="Helical" evidence="2">
    <location>
        <begin position="414"/>
        <end position="434"/>
    </location>
</feature>
<feature type="compositionally biased region" description="Low complexity" evidence="1">
    <location>
        <begin position="464"/>
        <end position="489"/>
    </location>
</feature>
<gene>
    <name evidence="4" type="ORF">HMPREF0063_10429</name>
</gene>
<dbReference type="eggNOG" id="COG1409">
    <property type="taxonomic scope" value="Bacteria"/>
</dbReference>
<evidence type="ECO:0000313" key="5">
    <source>
        <dbReference type="Proteomes" id="UP000003111"/>
    </source>
</evidence>
<dbReference type="Proteomes" id="UP000003111">
    <property type="component" value="Unassembled WGS sequence"/>
</dbReference>
<name>E2S8S2_9ACTN</name>
<keyword evidence="2" id="KW-1133">Transmembrane helix</keyword>
<accession>E2S8S2</accession>
<keyword evidence="2" id="KW-0472">Membrane</keyword>
<keyword evidence="2" id="KW-0812">Transmembrane</keyword>
<dbReference type="AlphaFoldDB" id="E2S8S2"/>
<dbReference type="STRING" id="585531.HMPREF0063_10429"/>
<reference evidence="4" key="1">
    <citation type="submission" date="2010-08" db="EMBL/GenBank/DDBJ databases">
        <authorList>
            <person name="Muzny D."/>
            <person name="Qin X."/>
            <person name="Buhay C."/>
            <person name="Dugan-Rocha S."/>
            <person name="Ding Y."/>
            <person name="Chen G."/>
            <person name="Hawes A."/>
            <person name="Holder M."/>
            <person name="Jhangiani S."/>
            <person name="Johnson A."/>
            <person name="Khan Z."/>
            <person name="Li Z."/>
            <person name="Liu W."/>
            <person name="Liu X."/>
            <person name="Perez L."/>
            <person name="Shen H."/>
            <person name="Wang Q."/>
            <person name="Watt J."/>
            <person name="Xi L."/>
            <person name="Xin Y."/>
            <person name="Zhou J."/>
            <person name="Deng J."/>
            <person name="Jiang H."/>
            <person name="Liu Y."/>
            <person name="Qu J."/>
            <person name="Song X.-Z."/>
            <person name="Zhang L."/>
            <person name="Villasana D."/>
            <person name="Johnson A."/>
            <person name="Liu J."/>
            <person name="Liyanage D."/>
            <person name="Lorensuhewa L."/>
            <person name="Robinson T."/>
            <person name="Song A."/>
            <person name="Song B.-B."/>
            <person name="Dinh H."/>
            <person name="Thornton R."/>
            <person name="Coyle M."/>
            <person name="Francisco L."/>
            <person name="Jackson L."/>
            <person name="Javaid M."/>
            <person name="Korchina V."/>
            <person name="Kovar C."/>
            <person name="Mata R."/>
            <person name="Mathew T."/>
            <person name="Ngo R."/>
            <person name="Nguyen L."/>
            <person name="Nguyen N."/>
            <person name="Okwuonu G."/>
            <person name="Ongeri F."/>
            <person name="Pham C."/>
            <person name="Simmons D."/>
            <person name="Wilczek-Boney K."/>
            <person name="Hale W."/>
            <person name="Jakkamsetti A."/>
            <person name="Pham P."/>
            <person name="Ruth R."/>
            <person name="San Lucas F."/>
            <person name="Warren J."/>
            <person name="Zhang J."/>
            <person name="Zhao Z."/>
            <person name="Zhou C."/>
            <person name="Zhu D."/>
            <person name="Lee S."/>
            <person name="Bess C."/>
            <person name="Blankenburg K."/>
            <person name="Forbes L."/>
            <person name="Fu Q."/>
            <person name="Gubbala S."/>
            <person name="Hirani K."/>
            <person name="Jayaseelan J.C."/>
            <person name="Lara F."/>
            <person name="Munidasa M."/>
            <person name="Palculict T."/>
            <person name="Patil S."/>
            <person name="Pu L.-L."/>
            <person name="Saada N."/>
            <person name="Tang L."/>
            <person name="Weissenberger G."/>
            <person name="Zhu Y."/>
            <person name="Hemphill L."/>
            <person name="Shang Y."/>
            <person name="Youmans B."/>
            <person name="Ayvaz T."/>
            <person name="Ross M."/>
            <person name="Santibanez J."/>
            <person name="Aqrawi P."/>
            <person name="Gross S."/>
            <person name="Joshi V."/>
            <person name="Fowler G."/>
            <person name="Nazareth L."/>
            <person name="Reid J."/>
            <person name="Worley K."/>
            <person name="Petrosino J."/>
            <person name="Highlander S."/>
            <person name="Gibbs R."/>
        </authorList>
    </citation>
    <scope>NUCLEOTIDE SEQUENCE [LARGE SCALE GENOMIC DNA]</scope>
    <source>
        <strain evidence="4">DSM 15272</strain>
    </source>
</reference>
<sequence>MHRLLVLPLFVALLLTASPTATADHAGDRIRPPAPEWIEALEFTPGIIDASFDTSEPIEVGFALKVATTCADFHFEAECDSWTFGIRSIELYSPSERQVARGSFKFTSGGHASSSVTFPADPEPGAWRVVLLDMGAGPSSTGGFAYTDVVPAGTPGGPWEIVNFPDTEAVQTAVVVLVACDGCGQDDLVAQTRPTVTGEPLVGATLTGVPATFNDGTVTNQWLADGAPIAGATGTELSLGEDLEGAVITFRSTATRGDETLDSLSEAVGPVQPADEPDEPGAPDESDLTEATENLITVLPAPTITLGDRFRIEVGVERAGRPVRVVLFSDPIGLGTPTVDDAGQVAVTLPSDVPAGEHRLAVYDDDGELIGWQSVTVRAASTSTGTPADTSGQAGPGGQAGAGHPVLPAVGAAVPAPLAVAGLLMLVAGAALLLAPRRGRRPLSSALVAAVLLAASAACGGPAAEDISGSADTAAADGATPAGATPGSALPEGFPAGRVTLPSGLEIDQALQEDVGAQGGWVVTGTVDRPRAAVRDELVTAHGEPDRTSGDVSAASTQPVFLAWTDRGGHSVAYTLSQAVDGRTVVNVVVQEFAG</sequence>
<evidence type="ECO:0000313" key="4">
    <source>
        <dbReference type="EMBL" id="EFQ84577.1"/>
    </source>
</evidence>
<organism evidence="4 5">
    <name type="scientific">Aeromicrobium marinum DSM 15272</name>
    <dbReference type="NCBI Taxonomy" id="585531"/>
    <lineage>
        <taxon>Bacteria</taxon>
        <taxon>Bacillati</taxon>
        <taxon>Actinomycetota</taxon>
        <taxon>Actinomycetes</taxon>
        <taxon>Propionibacteriales</taxon>
        <taxon>Nocardioidaceae</taxon>
        <taxon>Aeromicrobium</taxon>
    </lineage>
</organism>
<comment type="caution">
    <text evidence="4">The sequence shown here is derived from an EMBL/GenBank/DDBJ whole genome shotgun (WGS) entry which is preliminary data.</text>
</comment>
<feature type="compositionally biased region" description="Acidic residues" evidence="1">
    <location>
        <begin position="275"/>
        <end position="287"/>
    </location>
</feature>
<feature type="chain" id="PRO_5003164362" evidence="3">
    <location>
        <begin position="24"/>
        <end position="595"/>
    </location>
</feature>
<feature type="compositionally biased region" description="Polar residues" evidence="1">
    <location>
        <begin position="381"/>
        <end position="391"/>
    </location>
</feature>
<evidence type="ECO:0000256" key="1">
    <source>
        <dbReference type="SAM" id="MobiDB-lite"/>
    </source>
</evidence>
<proteinExistence type="predicted"/>
<keyword evidence="5" id="KW-1185">Reference proteome</keyword>
<evidence type="ECO:0000256" key="2">
    <source>
        <dbReference type="SAM" id="Phobius"/>
    </source>
</evidence>
<feature type="region of interest" description="Disordered" evidence="1">
    <location>
        <begin position="268"/>
        <end position="287"/>
    </location>
</feature>
<dbReference type="HOGENOM" id="CLU_458319_0_0_11"/>
<protein>
    <submittedName>
        <fullName evidence="4">LPXTG-motif cell wall anchor domain protein</fullName>
    </submittedName>
</protein>
<feature type="signal peptide" evidence="3">
    <location>
        <begin position="1"/>
        <end position="23"/>
    </location>
</feature>
<dbReference type="Gene3D" id="2.60.40.2700">
    <property type="match status" value="1"/>
</dbReference>
<feature type="region of interest" description="Disordered" evidence="1">
    <location>
        <begin position="381"/>
        <end position="400"/>
    </location>
</feature>
<dbReference type="RefSeq" id="WP_007079308.1">
    <property type="nucleotide sequence ID" value="NZ_CM001024.1"/>
</dbReference>
<dbReference type="EMBL" id="ACLF03000002">
    <property type="protein sequence ID" value="EFQ84577.1"/>
    <property type="molecule type" value="Genomic_DNA"/>
</dbReference>
<feature type="transmembrane region" description="Helical" evidence="2">
    <location>
        <begin position="446"/>
        <end position="464"/>
    </location>
</feature>
<evidence type="ECO:0000256" key="3">
    <source>
        <dbReference type="SAM" id="SignalP"/>
    </source>
</evidence>
<keyword evidence="3" id="KW-0732">Signal</keyword>